<name>A0A0K1EAY4_CHOCO</name>
<reference evidence="2 3" key="1">
    <citation type="submission" date="2015-07" db="EMBL/GenBank/DDBJ databases">
        <title>Genome analysis of myxobacterium Chondromyces crocatus Cm c5 reveals a high potential for natural compound synthesis and the genetic basis for the loss of fruiting body formation.</title>
        <authorList>
            <person name="Zaburannyi N."/>
            <person name="Bunk B."/>
            <person name="Maier J."/>
            <person name="Overmann J."/>
            <person name="Mueller R."/>
        </authorList>
    </citation>
    <scope>NUCLEOTIDE SEQUENCE [LARGE SCALE GENOMIC DNA]</scope>
    <source>
        <strain evidence="2 3">Cm c5</strain>
    </source>
</reference>
<organism evidence="2 3">
    <name type="scientific">Chondromyces crocatus</name>
    <dbReference type="NCBI Taxonomy" id="52"/>
    <lineage>
        <taxon>Bacteria</taxon>
        <taxon>Pseudomonadati</taxon>
        <taxon>Myxococcota</taxon>
        <taxon>Polyangia</taxon>
        <taxon>Polyangiales</taxon>
        <taxon>Polyangiaceae</taxon>
        <taxon>Chondromyces</taxon>
    </lineage>
</organism>
<evidence type="ECO:0000313" key="3">
    <source>
        <dbReference type="Proteomes" id="UP000067626"/>
    </source>
</evidence>
<accession>A0A0K1EAY4</accession>
<dbReference type="STRING" id="52.CMC5_019850"/>
<proteinExistence type="predicted"/>
<keyword evidence="3" id="KW-1185">Reference proteome</keyword>
<feature type="signal peptide" evidence="1">
    <location>
        <begin position="1"/>
        <end position="23"/>
    </location>
</feature>
<evidence type="ECO:0000256" key="1">
    <source>
        <dbReference type="SAM" id="SignalP"/>
    </source>
</evidence>
<dbReference type="Gene3D" id="3.40.50.410">
    <property type="entry name" value="von Willebrand factor, type A domain"/>
    <property type="match status" value="1"/>
</dbReference>
<dbReference type="InterPro" id="IPR036465">
    <property type="entry name" value="vWFA_dom_sf"/>
</dbReference>
<dbReference type="Proteomes" id="UP000067626">
    <property type="component" value="Chromosome"/>
</dbReference>
<dbReference type="OrthoDB" id="5380302at2"/>
<dbReference type="EMBL" id="CP012159">
    <property type="protein sequence ID" value="AKT37842.1"/>
    <property type="molecule type" value="Genomic_DNA"/>
</dbReference>
<gene>
    <name evidence="2" type="ORF">CMC5_019850</name>
</gene>
<sequence length="289" mass="30345">MRGTAVFFFSGLIALVCGCVVNADDGIIGDDGVESEVLEVAQPVTALKGIILIDRTGSMLTTRSTGRSRCRDARTMAQTKVTEFFSKYDGGGLAIWTFNGAGVTKLTNGYVGAAEASAAIDALSPDGCTGGTPLADAICAAADELNDLKGPPTTPNLLTILTDGADNMSTGPCRGVASGGISNPLSWQFKARSRISPYFPHVQVNAQFWTGNQFINLRSPTGPSVPQASSSLLPMAPPTCTTLEQCESEFFLALTSDTGGTYDRVQDNNVAFPCSYGACPTPQFETIDW</sequence>
<dbReference type="PROSITE" id="PS51257">
    <property type="entry name" value="PROKAR_LIPOPROTEIN"/>
    <property type="match status" value="1"/>
</dbReference>
<dbReference type="KEGG" id="ccro:CMC5_019850"/>
<keyword evidence="1" id="KW-0732">Signal</keyword>
<evidence type="ECO:0000313" key="2">
    <source>
        <dbReference type="EMBL" id="AKT37842.1"/>
    </source>
</evidence>
<dbReference type="SUPFAM" id="SSF53300">
    <property type="entry name" value="vWA-like"/>
    <property type="match status" value="1"/>
</dbReference>
<dbReference type="RefSeq" id="WP_156338403.1">
    <property type="nucleotide sequence ID" value="NZ_CP012159.1"/>
</dbReference>
<dbReference type="AlphaFoldDB" id="A0A0K1EAY4"/>
<protein>
    <submittedName>
        <fullName evidence="2">Uncharacterized protein</fullName>
    </submittedName>
</protein>
<feature type="chain" id="PRO_5005459141" evidence="1">
    <location>
        <begin position="24"/>
        <end position="289"/>
    </location>
</feature>